<protein>
    <submittedName>
        <fullName evidence="1">Uncharacterized protein</fullName>
    </submittedName>
</protein>
<keyword evidence="2" id="KW-1185">Reference proteome</keyword>
<comment type="caution">
    <text evidence="1">The sequence shown here is derived from an EMBL/GenBank/DDBJ whole genome shotgun (WGS) entry which is preliminary data.</text>
</comment>
<sequence length="116" mass="13418">MPIFTTLVIQNDLALHRSGGMHTIDRTSCIYQVLILLYKLSFDMSSFVGLQPPFSCVETKSLNFFNPTTRCQRGIFFMSKTILFFELERRFSHHTDCPHCSTKAIQTETTMYSVSY</sequence>
<organism evidence="1 2">
    <name type="scientific">Albugo candida</name>
    <dbReference type="NCBI Taxonomy" id="65357"/>
    <lineage>
        <taxon>Eukaryota</taxon>
        <taxon>Sar</taxon>
        <taxon>Stramenopiles</taxon>
        <taxon>Oomycota</taxon>
        <taxon>Peronosporomycetes</taxon>
        <taxon>Albuginales</taxon>
        <taxon>Albuginaceae</taxon>
        <taxon>Albugo</taxon>
    </lineage>
</organism>
<dbReference type="InParanoid" id="A0A024G9H9"/>
<proteinExistence type="predicted"/>
<dbReference type="Proteomes" id="UP000053237">
    <property type="component" value="Unassembled WGS sequence"/>
</dbReference>
<evidence type="ECO:0000313" key="2">
    <source>
        <dbReference type="Proteomes" id="UP000053237"/>
    </source>
</evidence>
<accession>A0A024G9H9</accession>
<name>A0A024G9H9_9STRA</name>
<evidence type="ECO:0000313" key="1">
    <source>
        <dbReference type="EMBL" id="CCI43378.1"/>
    </source>
</evidence>
<gene>
    <name evidence="1" type="ORF">BN9_041620</name>
</gene>
<dbReference type="EMBL" id="CAIX01000047">
    <property type="protein sequence ID" value="CCI43378.1"/>
    <property type="molecule type" value="Genomic_DNA"/>
</dbReference>
<reference evidence="1 2" key="1">
    <citation type="submission" date="2012-05" db="EMBL/GenBank/DDBJ databases">
        <title>Recombination and specialization in a pathogen metapopulation.</title>
        <authorList>
            <person name="Gardiner A."/>
            <person name="Kemen E."/>
            <person name="Schultz-Larsen T."/>
            <person name="MacLean D."/>
            <person name="Van Oosterhout C."/>
            <person name="Jones J.D.G."/>
        </authorList>
    </citation>
    <scope>NUCLEOTIDE SEQUENCE [LARGE SCALE GENOMIC DNA]</scope>
    <source>
        <strain evidence="1 2">Ac Nc2</strain>
    </source>
</reference>
<dbReference type="AlphaFoldDB" id="A0A024G9H9"/>